<protein>
    <submittedName>
        <fullName evidence="1">Transcription factor bHLH35</fullName>
    </submittedName>
</protein>
<gene>
    <name evidence="1" type="ORF">E6C27_scaffold33G00040</name>
</gene>
<dbReference type="Proteomes" id="UP000321393">
    <property type="component" value="Unassembled WGS sequence"/>
</dbReference>
<evidence type="ECO:0000313" key="2">
    <source>
        <dbReference type="Proteomes" id="UP000321393"/>
    </source>
</evidence>
<accession>A0A5A7UC12</accession>
<dbReference type="AlphaFoldDB" id="A0A5A7UC12"/>
<sequence>MDSIGDHYLNSLGTDIFIEEHLDRWIGSFEEHSISKRSRRRKLNERLFAFPLVVPNLNNMATLTAREIGQLSGVVSRIETKRGEKQKNEGGEREEKLTTIAIAHCRLSLFPCRCLPSLFLIPIRGRIGNLRGALQENGGNLMQRYVNRSQECIGRGYADVEMDVRKNIMRKAFIGELSTSGSDVVNRLLPMSKSMSTYMNHRRGIDRPSEMPHRQNDHLRCIRRELSSCFMLLSSSTTSRRVFSSLTSLTWTSSRLTDVDEELLAVCRDFGLGS</sequence>
<name>A0A5A7UC12_CUCMM</name>
<dbReference type="EMBL" id="SSTE01010037">
    <property type="protein sequence ID" value="KAA0052854.1"/>
    <property type="molecule type" value="Genomic_DNA"/>
</dbReference>
<comment type="caution">
    <text evidence="1">The sequence shown here is derived from an EMBL/GenBank/DDBJ whole genome shotgun (WGS) entry which is preliminary data.</text>
</comment>
<reference evidence="1 2" key="1">
    <citation type="submission" date="2019-08" db="EMBL/GenBank/DDBJ databases">
        <title>Draft genome sequences of two oriental melons (Cucumis melo L. var makuwa).</title>
        <authorList>
            <person name="Kwon S.-Y."/>
        </authorList>
    </citation>
    <scope>NUCLEOTIDE SEQUENCE [LARGE SCALE GENOMIC DNA]</scope>
    <source>
        <strain evidence="2">cv. SW 3</strain>
        <tissue evidence="1">Leaf</tissue>
    </source>
</reference>
<organism evidence="1 2">
    <name type="scientific">Cucumis melo var. makuwa</name>
    <name type="common">Oriental melon</name>
    <dbReference type="NCBI Taxonomy" id="1194695"/>
    <lineage>
        <taxon>Eukaryota</taxon>
        <taxon>Viridiplantae</taxon>
        <taxon>Streptophyta</taxon>
        <taxon>Embryophyta</taxon>
        <taxon>Tracheophyta</taxon>
        <taxon>Spermatophyta</taxon>
        <taxon>Magnoliopsida</taxon>
        <taxon>eudicotyledons</taxon>
        <taxon>Gunneridae</taxon>
        <taxon>Pentapetalae</taxon>
        <taxon>rosids</taxon>
        <taxon>fabids</taxon>
        <taxon>Cucurbitales</taxon>
        <taxon>Cucurbitaceae</taxon>
        <taxon>Benincaseae</taxon>
        <taxon>Cucumis</taxon>
    </lineage>
</organism>
<evidence type="ECO:0000313" key="1">
    <source>
        <dbReference type="EMBL" id="KAA0052854.1"/>
    </source>
</evidence>
<proteinExistence type="predicted"/>